<dbReference type="InterPro" id="IPR052210">
    <property type="entry name" value="LysM1-like"/>
</dbReference>
<dbReference type="InterPro" id="IPR018392">
    <property type="entry name" value="LysM"/>
</dbReference>
<evidence type="ECO:0000313" key="7">
    <source>
        <dbReference type="EMBL" id="KPA39334.1"/>
    </source>
</evidence>
<evidence type="ECO:0000256" key="2">
    <source>
        <dbReference type="ARBA" id="ARBA00023026"/>
    </source>
</evidence>
<dbReference type="GO" id="GO:0008061">
    <property type="term" value="F:chitin binding"/>
    <property type="evidence" value="ECO:0007669"/>
    <property type="project" value="UniProtKB-KW"/>
</dbReference>
<dbReference type="CDD" id="cd00118">
    <property type="entry name" value="LysM"/>
    <property type="match status" value="2"/>
</dbReference>
<dbReference type="Gene3D" id="3.10.350.10">
    <property type="entry name" value="LysM domain"/>
    <property type="match status" value="5"/>
</dbReference>
<feature type="region of interest" description="Disordered" evidence="4">
    <location>
        <begin position="447"/>
        <end position="475"/>
    </location>
</feature>
<dbReference type="SUPFAM" id="SSF54106">
    <property type="entry name" value="LysM domain"/>
    <property type="match status" value="1"/>
</dbReference>
<keyword evidence="2" id="KW-0843">Virulence</keyword>
<gene>
    <name evidence="7" type="ORF">FLAG1_07791</name>
</gene>
<dbReference type="PANTHER" id="PTHR34997:SF21">
    <property type="entry name" value="LYSM DOMAIN-CONTAINING PROTEIN"/>
    <property type="match status" value="1"/>
</dbReference>
<sequence length="647" mass="69730">MNWLLTLSSLAIMVRPAVTWQYISPDALPSDSLSESCKAALVVELNCASQVVSFFEREAVPLESLQEACTSACGTSLANFEASLKRECSEEDVVEYESGPSMQFLIRSFIDLYLAVLVNRPPATTNPAARSCSGDVYTVKAGDDCRSISKANSVATSWMLYDNGLQAFCNDFPAAGQKICIVNKCRTYTIKVGDTCQSIAAAAKISMVQLYTWNPTLGESCNRLSLSLSHTICLEPHDDADYKPITRTATTKVPEATSAPVPSDIAEGTNKRCAQFYSVQIGDYCNQIVLKFSIPLQDFLFLNQKVNKECTNLLAKVSYCVSPVGPINIYPGHPDYVDPVTAIPNVKLDDLPKASFTAPSITDLPTEKPKAKDTQMDCYVYLEGDELQVDMSWSFSFSACAEIANVWGIKLEELQHWNPSLNTTSPDCAFKKAYAYCMGAYLQHNTGFPQTDEPPRSETKKPTTTSTPSNGISTPMPIQSGMGIADYHKISISDFFKWNPDVKSDCSNLSLGANACAGVIGSTSQAVSAKPSTTTTSNGISTPPAIQSGMVSDCNKFHAIKTTTTCQGTVDYDKITMANLLKWNPGIDAKCSNLRLGSSVCVGVIEGSASQSTPTKTAGGIVTPSPIQAGMIDGCTKFHPVKSTTTC</sequence>
<feature type="domain" description="LysM" evidence="6">
    <location>
        <begin position="556"/>
        <end position="602"/>
    </location>
</feature>
<evidence type="ECO:0000256" key="5">
    <source>
        <dbReference type="SAM" id="SignalP"/>
    </source>
</evidence>
<feature type="chain" id="PRO_5005846757" description="LysM domain-containing protein" evidence="5">
    <location>
        <begin position="20"/>
        <end position="647"/>
    </location>
</feature>
<dbReference type="Proteomes" id="UP000037904">
    <property type="component" value="Unassembled WGS sequence"/>
</dbReference>
<dbReference type="AlphaFoldDB" id="A0A0N0DD90"/>
<protein>
    <recommendedName>
        <fullName evidence="6">LysM domain-containing protein</fullName>
    </recommendedName>
</protein>
<comment type="caution">
    <text evidence="7">The sequence shown here is derived from an EMBL/GenBank/DDBJ whole genome shotgun (WGS) entry which is preliminary data.</text>
</comment>
<evidence type="ECO:0000256" key="3">
    <source>
        <dbReference type="ARBA" id="ARBA00044955"/>
    </source>
</evidence>
<evidence type="ECO:0000259" key="6">
    <source>
        <dbReference type="PROSITE" id="PS51782"/>
    </source>
</evidence>
<dbReference type="InterPro" id="IPR036779">
    <property type="entry name" value="LysM_dom_sf"/>
</dbReference>
<feature type="domain" description="LysM" evidence="6">
    <location>
        <begin position="135"/>
        <end position="181"/>
    </location>
</feature>
<evidence type="ECO:0000256" key="1">
    <source>
        <dbReference type="ARBA" id="ARBA00022669"/>
    </source>
</evidence>
<feature type="domain" description="LysM" evidence="6">
    <location>
        <begin position="275"/>
        <end position="321"/>
    </location>
</feature>
<reference evidence="7 8" key="1">
    <citation type="submission" date="2015-04" db="EMBL/GenBank/DDBJ databases">
        <title>The draft genome sequence of Fusarium langsethiae, a T-2/HT-2 mycotoxin producer.</title>
        <authorList>
            <person name="Lysoe E."/>
            <person name="Divon H.H."/>
            <person name="Terzi V."/>
            <person name="Orru L."/>
            <person name="Lamontanara A."/>
            <person name="Kolseth A.-K."/>
            <person name="Frandsen R.J."/>
            <person name="Nielsen K."/>
            <person name="Thrane U."/>
        </authorList>
    </citation>
    <scope>NUCLEOTIDE SEQUENCE [LARGE SCALE GENOMIC DNA]</scope>
    <source>
        <strain evidence="7 8">Fl201059</strain>
    </source>
</reference>
<dbReference type="SMART" id="SM00257">
    <property type="entry name" value="LysM"/>
    <property type="match status" value="4"/>
</dbReference>
<keyword evidence="8" id="KW-1185">Reference proteome</keyword>
<keyword evidence="5" id="KW-0732">Signal</keyword>
<feature type="signal peptide" evidence="5">
    <location>
        <begin position="1"/>
        <end position="19"/>
    </location>
</feature>
<name>A0A0N0DD90_FUSLA</name>
<dbReference type="EMBL" id="JXCE01000201">
    <property type="protein sequence ID" value="KPA39334.1"/>
    <property type="molecule type" value="Genomic_DNA"/>
</dbReference>
<dbReference type="PANTHER" id="PTHR34997">
    <property type="entry name" value="AM15"/>
    <property type="match status" value="1"/>
</dbReference>
<keyword evidence="1" id="KW-0147">Chitin-binding</keyword>
<dbReference type="PROSITE" id="PS51782">
    <property type="entry name" value="LYSM"/>
    <property type="match status" value="4"/>
</dbReference>
<dbReference type="Pfam" id="PF01476">
    <property type="entry name" value="LysM"/>
    <property type="match status" value="2"/>
</dbReference>
<feature type="domain" description="LysM" evidence="6">
    <location>
        <begin position="186"/>
        <end position="232"/>
    </location>
</feature>
<proteinExistence type="inferred from homology"/>
<evidence type="ECO:0000313" key="8">
    <source>
        <dbReference type="Proteomes" id="UP000037904"/>
    </source>
</evidence>
<accession>A0A0N0DD90</accession>
<comment type="similarity">
    <text evidence="3">Belongs to the secreted LysM effector family.</text>
</comment>
<evidence type="ECO:0000256" key="4">
    <source>
        <dbReference type="SAM" id="MobiDB-lite"/>
    </source>
</evidence>
<organism evidence="7 8">
    <name type="scientific">Fusarium langsethiae</name>
    <dbReference type="NCBI Taxonomy" id="179993"/>
    <lineage>
        <taxon>Eukaryota</taxon>
        <taxon>Fungi</taxon>
        <taxon>Dikarya</taxon>
        <taxon>Ascomycota</taxon>
        <taxon>Pezizomycotina</taxon>
        <taxon>Sordariomycetes</taxon>
        <taxon>Hypocreomycetidae</taxon>
        <taxon>Hypocreales</taxon>
        <taxon>Nectriaceae</taxon>
        <taxon>Fusarium</taxon>
    </lineage>
</organism>